<dbReference type="Pfam" id="PF13561">
    <property type="entry name" value="adh_short_C2"/>
    <property type="match status" value="1"/>
</dbReference>
<keyword evidence="2" id="KW-0560">Oxidoreductase</keyword>
<dbReference type="InterPro" id="IPR036291">
    <property type="entry name" value="NAD(P)-bd_dom_sf"/>
</dbReference>
<dbReference type="RefSeq" id="WP_068025614.1">
    <property type="nucleotide sequence ID" value="NZ_QQAZ01000008.1"/>
</dbReference>
<dbReference type="STRING" id="1210089.GCA_001613165_05473"/>
<comment type="caution">
    <text evidence="4">The sequence shown here is derived from an EMBL/GenBank/DDBJ whole genome shotgun (WGS) entry which is preliminary data.</text>
</comment>
<dbReference type="InterPro" id="IPR057326">
    <property type="entry name" value="KR_dom"/>
</dbReference>
<dbReference type="PRINTS" id="PR00081">
    <property type="entry name" value="GDHRDH"/>
</dbReference>
<reference evidence="4 5" key="1">
    <citation type="submission" date="2018-07" db="EMBL/GenBank/DDBJ databases">
        <title>Genomic Encyclopedia of Type Strains, Phase IV (KMG-IV): sequencing the most valuable type-strain genomes for metagenomic binning, comparative biology and taxonomic classification.</title>
        <authorList>
            <person name="Goeker M."/>
        </authorList>
    </citation>
    <scope>NUCLEOTIDE SEQUENCE [LARGE SCALE GENOMIC DNA]</scope>
    <source>
        <strain evidence="4 5">DSM 44952</strain>
    </source>
</reference>
<dbReference type="AlphaFoldDB" id="A0A370GXP3"/>
<dbReference type="FunFam" id="3.40.50.720:FF:000084">
    <property type="entry name" value="Short-chain dehydrogenase reductase"/>
    <property type="match status" value="1"/>
</dbReference>
<gene>
    <name evidence="4" type="ORF">DFR68_108193</name>
</gene>
<sequence length="251" mass="25375">MSDKAFAGQHIVVTGGGTGIGRAAALAFADQGAARVTVVGRRAEPLAEVAAQHEAVVPLVADATTEAGVEAIAESVAAHGSLDVLVHNAGIFRPTPLDRLDAESVRGQLDVNVVAPVLLTGRLLPLLTSPGGSIVVVSSISAQRAEAVSSVYAATKAAVDSLVRSWAVELAPKGIRVNGVAPGAVETPILGVGGLTPEEVTAQRAGYAADAPAGRIGQVDDVVPWITRLAEPASAWVTGEIIVMDGGRLLV</sequence>
<evidence type="ECO:0000256" key="1">
    <source>
        <dbReference type="ARBA" id="ARBA00006484"/>
    </source>
</evidence>
<dbReference type="PANTHER" id="PTHR43669">
    <property type="entry name" value="5-KETO-D-GLUCONATE 5-REDUCTASE"/>
    <property type="match status" value="1"/>
</dbReference>
<dbReference type="PROSITE" id="PS00061">
    <property type="entry name" value="ADH_SHORT"/>
    <property type="match status" value="1"/>
</dbReference>
<organism evidence="4 5">
    <name type="scientific">Nocardia mexicana</name>
    <dbReference type="NCBI Taxonomy" id="279262"/>
    <lineage>
        <taxon>Bacteria</taxon>
        <taxon>Bacillati</taxon>
        <taxon>Actinomycetota</taxon>
        <taxon>Actinomycetes</taxon>
        <taxon>Mycobacteriales</taxon>
        <taxon>Nocardiaceae</taxon>
        <taxon>Nocardia</taxon>
    </lineage>
</organism>
<dbReference type="CDD" id="cd05233">
    <property type="entry name" value="SDR_c"/>
    <property type="match status" value="1"/>
</dbReference>
<evidence type="ECO:0000313" key="4">
    <source>
        <dbReference type="EMBL" id="RDI48361.1"/>
    </source>
</evidence>
<protein>
    <submittedName>
        <fullName evidence="4">NAD(P)-dependent dehydrogenase (Short-subunit alcohol dehydrogenase family)</fullName>
    </submittedName>
</protein>
<dbReference type="Gene3D" id="3.40.50.720">
    <property type="entry name" value="NAD(P)-binding Rossmann-like Domain"/>
    <property type="match status" value="1"/>
</dbReference>
<evidence type="ECO:0000256" key="2">
    <source>
        <dbReference type="ARBA" id="ARBA00023002"/>
    </source>
</evidence>
<dbReference type="Proteomes" id="UP000255355">
    <property type="component" value="Unassembled WGS sequence"/>
</dbReference>
<comment type="similarity">
    <text evidence="1">Belongs to the short-chain dehydrogenases/reductases (SDR) family.</text>
</comment>
<evidence type="ECO:0000313" key="5">
    <source>
        <dbReference type="Proteomes" id="UP000255355"/>
    </source>
</evidence>
<dbReference type="InterPro" id="IPR020904">
    <property type="entry name" value="Sc_DH/Rdtase_CS"/>
</dbReference>
<dbReference type="SMART" id="SM00822">
    <property type="entry name" value="PKS_KR"/>
    <property type="match status" value="1"/>
</dbReference>
<name>A0A370GXP3_9NOCA</name>
<dbReference type="GO" id="GO:0016491">
    <property type="term" value="F:oxidoreductase activity"/>
    <property type="evidence" value="ECO:0007669"/>
    <property type="project" value="UniProtKB-KW"/>
</dbReference>
<dbReference type="PANTHER" id="PTHR43669:SF3">
    <property type="entry name" value="ALCOHOL DEHYDROGENASE, PUTATIVE (AFU_ORTHOLOGUE AFUA_3G03445)-RELATED"/>
    <property type="match status" value="1"/>
</dbReference>
<accession>A0A370GXP3</accession>
<proteinExistence type="inferred from homology"/>
<feature type="domain" description="Ketoreductase" evidence="3">
    <location>
        <begin position="9"/>
        <end position="183"/>
    </location>
</feature>
<dbReference type="EMBL" id="QQAZ01000008">
    <property type="protein sequence ID" value="RDI48361.1"/>
    <property type="molecule type" value="Genomic_DNA"/>
</dbReference>
<evidence type="ECO:0000259" key="3">
    <source>
        <dbReference type="SMART" id="SM00822"/>
    </source>
</evidence>
<dbReference type="InterPro" id="IPR002347">
    <property type="entry name" value="SDR_fam"/>
</dbReference>
<dbReference type="PRINTS" id="PR00080">
    <property type="entry name" value="SDRFAMILY"/>
</dbReference>
<keyword evidence="5" id="KW-1185">Reference proteome</keyword>
<dbReference type="SUPFAM" id="SSF51735">
    <property type="entry name" value="NAD(P)-binding Rossmann-fold domains"/>
    <property type="match status" value="1"/>
</dbReference>